<evidence type="ECO:0000256" key="10">
    <source>
        <dbReference type="ARBA" id="ARBA00023310"/>
    </source>
</evidence>
<dbReference type="NCBIfam" id="TIGR00962">
    <property type="entry name" value="atpA"/>
    <property type="match status" value="1"/>
</dbReference>
<keyword evidence="9 11" id="KW-0139">CF(1)</keyword>
<dbReference type="InterPro" id="IPR038376">
    <property type="entry name" value="ATP_synth_asu_C_sf"/>
</dbReference>
<evidence type="ECO:0000313" key="16">
    <source>
        <dbReference type="Proteomes" id="UP000176609"/>
    </source>
</evidence>
<dbReference type="Pfam" id="PF00306">
    <property type="entry name" value="ATP-synt_ab_C"/>
    <property type="match status" value="1"/>
</dbReference>
<dbReference type="CDD" id="cd18113">
    <property type="entry name" value="ATP-synt_F1_alpha_C"/>
    <property type="match status" value="1"/>
</dbReference>
<keyword evidence="7 11" id="KW-0406">Ion transport</keyword>
<dbReference type="Pfam" id="PF02874">
    <property type="entry name" value="ATP-synt_ab_N"/>
    <property type="match status" value="1"/>
</dbReference>
<dbReference type="InterPro" id="IPR005294">
    <property type="entry name" value="ATP_synth_F1_asu"/>
</dbReference>
<dbReference type="Proteomes" id="UP000176609">
    <property type="component" value="Unassembled WGS sequence"/>
</dbReference>
<dbReference type="GO" id="GO:0005524">
    <property type="term" value="F:ATP binding"/>
    <property type="evidence" value="ECO:0007669"/>
    <property type="project" value="UniProtKB-UniRule"/>
</dbReference>
<dbReference type="CDD" id="cd01132">
    <property type="entry name" value="F1-ATPase_alpha_CD"/>
    <property type="match status" value="1"/>
</dbReference>
<feature type="site" description="Required for activity" evidence="11">
    <location>
        <position position="361"/>
    </location>
</feature>
<dbReference type="Gene3D" id="1.20.150.20">
    <property type="entry name" value="ATP synthase alpha/beta chain, C-terminal domain"/>
    <property type="match status" value="1"/>
</dbReference>
<feature type="domain" description="ATPase F1/V1/A1 complex alpha/beta subunit nucleotide-binding" evidence="12">
    <location>
        <begin position="148"/>
        <end position="363"/>
    </location>
</feature>
<dbReference type="FunFam" id="3.40.50.300:FF:000002">
    <property type="entry name" value="ATP synthase subunit alpha"/>
    <property type="match status" value="1"/>
</dbReference>
<dbReference type="SUPFAM" id="SSF47917">
    <property type="entry name" value="C-terminal domain of alpha and beta subunits of F1 ATP synthase"/>
    <property type="match status" value="1"/>
</dbReference>
<name>A0A1F6AQN3_9BACT</name>
<evidence type="ECO:0000313" key="15">
    <source>
        <dbReference type="EMBL" id="OGG26812.1"/>
    </source>
</evidence>
<comment type="subcellular location">
    <subcellularLocation>
        <location evidence="11">Cell membrane</location>
        <topology evidence="11">Peripheral membrane protein</topology>
    </subcellularLocation>
    <subcellularLocation>
        <location evidence="1">Membrane</location>
    </subcellularLocation>
</comment>
<dbReference type="Pfam" id="PF00006">
    <property type="entry name" value="ATP-synt_ab"/>
    <property type="match status" value="1"/>
</dbReference>
<comment type="function">
    <text evidence="11">Produces ATP from ADP in the presence of a proton gradient across the membrane. The alpha chain is a regulatory subunit.</text>
</comment>
<sequence length="503" mass="55245">MSSGSKLVTKILEKLATYQPKIEEQLTGKIIAVADGVAKVSGLYGVSYLEMVEFPHGVFGVAINLEEKQVGVIVLGDYLKLQEGDEVKNTGKLLSIAVGEELIGRVIDPIGNPLDGKGEIRSKKNYPIEKVAPGVIARQPVNTSLATGIKAIDAMIPIGRGQRELIIGDRGVGKTQIALDTIINQKEEKVICIYVAIGQKASRVAQVISELEKNHALSHTIIVAANASDPASYQYLAPYAGCAIGEYFMDLGRDALVIYDDLSKHAWAYRQISLILRRPSGREAYPGDVFYLHSRLLERACRLNQEHGGGSLTALPIIETLAGDLSSYIPTNVISITDGQIYLEPDLFYSGMRPAISVGASVSRVGGSAQIKAMKQVAGRLRLDLAQYRELAAFAQFSSDLDAATKNQIERGSRMTQLLKQATFKPMQVELQIALLWAGVNGFLDDIATNDITQFETEYLEYLQTSERKLLKSIKEEKKLSEDIEKKLKKAVEDFKKSWQVKK</sequence>
<evidence type="ECO:0000256" key="5">
    <source>
        <dbReference type="ARBA" id="ARBA00022840"/>
    </source>
</evidence>
<evidence type="ECO:0000259" key="14">
    <source>
        <dbReference type="Pfam" id="PF02874"/>
    </source>
</evidence>
<dbReference type="InterPro" id="IPR033732">
    <property type="entry name" value="ATP_synth_F1_a_nt-bd_dom"/>
</dbReference>
<keyword evidence="5 11" id="KW-0067">ATP-binding</keyword>
<protein>
    <recommendedName>
        <fullName evidence="11">ATP synthase subunit alpha</fullName>
        <ecNumber evidence="11">7.1.2.2</ecNumber>
    </recommendedName>
    <alternativeName>
        <fullName evidence="11">ATP synthase F1 sector subunit alpha</fullName>
    </alternativeName>
    <alternativeName>
        <fullName evidence="11">F-ATPase subunit alpha</fullName>
    </alternativeName>
</protein>
<comment type="caution">
    <text evidence="15">The sequence shown here is derived from an EMBL/GenBank/DDBJ whole genome shotgun (WGS) entry which is preliminary data.</text>
</comment>
<evidence type="ECO:0000256" key="11">
    <source>
        <dbReference type="HAMAP-Rule" id="MF_01346"/>
    </source>
</evidence>
<dbReference type="GO" id="GO:0005886">
    <property type="term" value="C:plasma membrane"/>
    <property type="evidence" value="ECO:0007669"/>
    <property type="project" value="UniProtKB-SubCell"/>
</dbReference>
<proteinExistence type="inferred from homology"/>
<evidence type="ECO:0000256" key="9">
    <source>
        <dbReference type="ARBA" id="ARBA00023196"/>
    </source>
</evidence>
<dbReference type="InterPro" id="IPR000793">
    <property type="entry name" value="ATP_synth_asu_C"/>
</dbReference>
<dbReference type="GO" id="GO:0043531">
    <property type="term" value="F:ADP binding"/>
    <property type="evidence" value="ECO:0007669"/>
    <property type="project" value="TreeGrafter"/>
</dbReference>
<dbReference type="EC" id="7.1.2.2" evidence="11"/>
<dbReference type="EMBL" id="MFJR01000007">
    <property type="protein sequence ID" value="OGG26812.1"/>
    <property type="molecule type" value="Genomic_DNA"/>
</dbReference>
<keyword evidence="4 11" id="KW-0547">Nucleotide-binding</keyword>
<keyword evidence="11" id="KW-1003">Cell membrane</keyword>
<keyword evidence="11" id="KW-0375">Hydrogen ion transport</keyword>
<feature type="domain" description="ATP synthase alpha subunit C-terminal" evidence="13">
    <location>
        <begin position="370"/>
        <end position="495"/>
    </location>
</feature>
<keyword evidence="8 11" id="KW-0472">Membrane</keyword>
<keyword evidence="6 11" id="KW-1278">Translocase</keyword>
<dbReference type="InterPro" id="IPR027417">
    <property type="entry name" value="P-loop_NTPase"/>
</dbReference>
<dbReference type="AlphaFoldDB" id="A0A1F6AQN3"/>
<dbReference type="InterPro" id="IPR036121">
    <property type="entry name" value="ATPase_F1/V1/A1_a/bsu_N_sf"/>
</dbReference>
<keyword evidence="10 11" id="KW-0066">ATP synthesis</keyword>
<organism evidence="15 16">
    <name type="scientific">Candidatus Gottesmanbacteria bacterium RIFCSPLOWO2_01_FULL_39_12b</name>
    <dbReference type="NCBI Taxonomy" id="1798388"/>
    <lineage>
        <taxon>Bacteria</taxon>
        <taxon>Candidatus Gottesmaniibacteriota</taxon>
    </lineage>
</organism>
<dbReference type="PANTHER" id="PTHR48082:SF2">
    <property type="entry name" value="ATP SYNTHASE SUBUNIT ALPHA, MITOCHONDRIAL"/>
    <property type="match status" value="1"/>
</dbReference>
<dbReference type="FunFam" id="1.20.150.20:FF:000001">
    <property type="entry name" value="ATP synthase subunit alpha"/>
    <property type="match status" value="1"/>
</dbReference>
<evidence type="ECO:0000256" key="1">
    <source>
        <dbReference type="ARBA" id="ARBA00004370"/>
    </source>
</evidence>
<comment type="similarity">
    <text evidence="2 11">Belongs to the ATPase alpha/beta chains family.</text>
</comment>
<evidence type="ECO:0000259" key="12">
    <source>
        <dbReference type="Pfam" id="PF00006"/>
    </source>
</evidence>
<dbReference type="SUPFAM" id="SSF52540">
    <property type="entry name" value="P-loop containing nucleoside triphosphate hydrolases"/>
    <property type="match status" value="1"/>
</dbReference>
<evidence type="ECO:0000256" key="4">
    <source>
        <dbReference type="ARBA" id="ARBA00022741"/>
    </source>
</evidence>
<evidence type="ECO:0000256" key="6">
    <source>
        <dbReference type="ARBA" id="ARBA00022967"/>
    </source>
</evidence>
<accession>A0A1F6AQN3</accession>
<evidence type="ECO:0000256" key="8">
    <source>
        <dbReference type="ARBA" id="ARBA00023136"/>
    </source>
</evidence>
<dbReference type="SUPFAM" id="SSF50615">
    <property type="entry name" value="N-terminal domain of alpha and beta subunits of F1 ATP synthase"/>
    <property type="match status" value="1"/>
</dbReference>
<feature type="domain" description="ATPase F1/V1/A1 complex alpha/beta subunit N-terminal" evidence="14">
    <location>
        <begin position="27"/>
        <end position="91"/>
    </location>
</feature>
<dbReference type="InterPro" id="IPR000194">
    <property type="entry name" value="ATPase_F1/V1/A1_a/bsu_nucl-bd"/>
</dbReference>
<dbReference type="InterPro" id="IPR023366">
    <property type="entry name" value="ATP_synth_asu-like_sf"/>
</dbReference>
<comment type="catalytic activity">
    <reaction evidence="11">
        <text>ATP + H2O + 4 H(+)(in) = ADP + phosphate + 5 H(+)(out)</text>
        <dbReference type="Rhea" id="RHEA:57720"/>
        <dbReference type="ChEBI" id="CHEBI:15377"/>
        <dbReference type="ChEBI" id="CHEBI:15378"/>
        <dbReference type="ChEBI" id="CHEBI:30616"/>
        <dbReference type="ChEBI" id="CHEBI:43474"/>
        <dbReference type="ChEBI" id="CHEBI:456216"/>
        <dbReference type="EC" id="7.1.2.2"/>
    </reaction>
</comment>
<gene>
    <name evidence="11" type="primary">atpA</name>
    <name evidence="15" type="ORF">A2960_01440</name>
</gene>
<keyword evidence="3 11" id="KW-0813">Transport</keyword>
<reference evidence="15 16" key="1">
    <citation type="journal article" date="2016" name="Nat. Commun.">
        <title>Thousands of microbial genomes shed light on interconnected biogeochemical processes in an aquifer system.</title>
        <authorList>
            <person name="Anantharaman K."/>
            <person name="Brown C.T."/>
            <person name="Hug L.A."/>
            <person name="Sharon I."/>
            <person name="Castelle C.J."/>
            <person name="Probst A.J."/>
            <person name="Thomas B.C."/>
            <person name="Singh A."/>
            <person name="Wilkins M.J."/>
            <person name="Karaoz U."/>
            <person name="Brodie E.L."/>
            <person name="Williams K.H."/>
            <person name="Hubbard S.S."/>
            <person name="Banfield J.F."/>
        </authorList>
    </citation>
    <scope>NUCLEOTIDE SEQUENCE [LARGE SCALE GENOMIC DNA]</scope>
</reference>
<evidence type="ECO:0000259" key="13">
    <source>
        <dbReference type="Pfam" id="PF00306"/>
    </source>
</evidence>
<dbReference type="NCBIfam" id="NF009884">
    <property type="entry name" value="PRK13343.1"/>
    <property type="match status" value="1"/>
</dbReference>
<dbReference type="GO" id="GO:0046933">
    <property type="term" value="F:proton-transporting ATP synthase activity, rotational mechanism"/>
    <property type="evidence" value="ECO:0007669"/>
    <property type="project" value="UniProtKB-UniRule"/>
</dbReference>
<dbReference type="Gene3D" id="3.40.50.300">
    <property type="entry name" value="P-loop containing nucleotide triphosphate hydrolases"/>
    <property type="match status" value="1"/>
</dbReference>
<evidence type="ECO:0000256" key="3">
    <source>
        <dbReference type="ARBA" id="ARBA00022448"/>
    </source>
</evidence>
<dbReference type="InterPro" id="IPR004100">
    <property type="entry name" value="ATPase_F1/V1/A1_a/bsu_N"/>
</dbReference>
<dbReference type="Gene3D" id="2.40.30.20">
    <property type="match status" value="1"/>
</dbReference>
<dbReference type="HAMAP" id="MF_01346">
    <property type="entry name" value="ATP_synth_alpha_bact"/>
    <property type="match status" value="1"/>
</dbReference>
<dbReference type="PANTHER" id="PTHR48082">
    <property type="entry name" value="ATP SYNTHASE SUBUNIT ALPHA, MITOCHONDRIAL"/>
    <property type="match status" value="1"/>
</dbReference>
<evidence type="ECO:0000256" key="2">
    <source>
        <dbReference type="ARBA" id="ARBA00008936"/>
    </source>
</evidence>
<evidence type="ECO:0000256" key="7">
    <source>
        <dbReference type="ARBA" id="ARBA00023065"/>
    </source>
</evidence>
<feature type="binding site" evidence="11">
    <location>
        <begin position="168"/>
        <end position="175"/>
    </location>
    <ligand>
        <name>ATP</name>
        <dbReference type="ChEBI" id="CHEBI:30616"/>
    </ligand>
</feature>
<dbReference type="GO" id="GO:0045259">
    <property type="term" value="C:proton-transporting ATP synthase complex"/>
    <property type="evidence" value="ECO:0007669"/>
    <property type="project" value="UniProtKB-KW"/>
</dbReference>
<dbReference type="CDD" id="cd18116">
    <property type="entry name" value="ATP-synt_F1_alpha_N"/>
    <property type="match status" value="1"/>
</dbReference>